<dbReference type="Pfam" id="PF01257">
    <property type="entry name" value="2Fe-2S_thioredx"/>
    <property type="match status" value="1"/>
</dbReference>
<keyword evidence="3 7" id="KW-0479">Metal-binding</keyword>
<gene>
    <name evidence="8" type="ORF">GLS40_10930</name>
</gene>
<dbReference type="Gene3D" id="3.40.30.10">
    <property type="entry name" value="Glutaredoxin"/>
    <property type="match status" value="1"/>
</dbReference>
<comment type="cofactor">
    <cofactor evidence="6">
        <name>[2Fe-2S] cluster</name>
        <dbReference type="ChEBI" id="CHEBI:190135"/>
    </cofactor>
</comment>
<organism evidence="8 9">
    <name type="scientific">Pseudooceanicola pacificus</name>
    <dbReference type="NCBI Taxonomy" id="2676438"/>
    <lineage>
        <taxon>Bacteria</taxon>
        <taxon>Pseudomonadati</taxon>
        <taxon>Pseudomonadota</taxon>
        <taxon>Alphaproteobacteria</taxon>
        <taxon>Rhodobacterales</taxon>
        <taxon>Paracoccaceae</taxon>
        <taxon>Pseudooceanicola</taxon>
    </lineage>
</organism>
<dbReference type="NCBIfam" id="NF004638">
    <property type="entry name" value="PRK05988.1"/>
    <property type="match status" value="1"/>
</dbReference>
<reference evidence="8 9" key="1">
    <citation type="submission" date="2019-11" db="EMBL/GenBank/DDBJ databases">
        <title>Pseudooceanicola pacifica sp. nov., isolated from deep-sea sediment of the Pacific Ocean.</title>
        <authorList>
            <person name="Lyu L."/>
        </authorList>
    </citation>
    <scope>NUCLEOTIDE SEQUENCE [LARGE SCALE GENOMIC DNA]</scope>
    <source>
        <strain evidence="8 9">216_PA32_1</strain>
    </source>
</reference>
<dbReference type="EMBL" id="WNXQ01000005">
    <property type="protein sequence ID" value="MWB78541.1"/>
    <property type="molecule type" value="Genomic_DNA"/>
</dbReference>
<protein>
    <submittedName>
        <fullName evidence="8">Formate dehydrogenase subunit gamma</fullName>
    </submittedName>
</protein>
<evidence type="ECO:0000256" key="4">
    <source>
        <dbReference type="ARBA" id="ARBA00023004"/>
    </source>
</evidence>
<evidence type="ECO:0000256" key="7">
    <source>
        <dbReference type="PIRSR" id="PIRSR000216-1"/>
    </source>
</evidence>
<evidence type="ECO:0000313" key="8">
    <source>
        <dbReference type="EMBL" id="MWB78541.1"/>
    </source>
</evidence>
<evidence type="ECO:0000256" key="2">
    <source>
        <dbReference type="ARBA" id="ARBA00022714"/>
    </source>
</evidence>
<dbReference type="RefSeq" id="WP_160382757.1">
    <property type="nucleotide sequence ID" value="NZ_WNXQ01000005.1"/>
</dbReference>
<keyword evidence="2 7" id="KW-0001">2Fe-2S</keyword>
<evidence type="ECO:0000313" key="9">
    <source>
        <dbReference type="Proteomes" id="UP000443843"/>
    </source>
</evidence>
<dbReference type="InterPro" id="IPR041921">
    <property type="entry name" value="NuoE_N"/>
</dbReference>
<proteinExistence type="inferred from homology"/>
<sequence>MSPSTPPSEAEIDAIVAAHMSMEGPMLPILHALQAAFGHVPQAAVPRIAQALNQTRAEVHGVVSFYHDFRDAPVTGRVVRLCRAEACQASGGAAVAEAVMQTFGIGWGESKGGVTLEPVYCLGLCACGPAAQVDGRLHGRVDAARIEALVAEGAA</sequence>
<evidence type="ECO:0000256" key="3">
    <source>
        <dbReference type="ARBA" id="ARBA00022723"/>
    </source>
</evidence>
<feature type="binding site" evidence="7">
    <location>
        <position position="121"/>
    </location>
    <ligand>
        <name>[2Fe-2S] cluster</name>
        <dbReference type="ChEBI" id="CHEBI:190135"/>
    </ligand>
</feature>
<feature type="binding site" evidence="7">
    <location>
        <position position="87"/>
    </location>
    <ligand>
        <name>[2Fe-2S] cluster</name>
        <dbReference type="ChEBI" id="CHEBI:190135"/>
    </ligand>
</feature>
<evidence type="ECO:0000256" key="5">
    <source>
        <dbReference type="ARBA" id="ARBA00023014"/>
    </source>
</evidence>
<comment type="similarity">
    <text evidence="1">Belongs to the complex I 24 kDa subunit family.</text>
</comment>
<evidence type="ECO:0000256" key="1">
    <source>
        <dbReference type="ARBA" id="ARBA00010643"/>
    </source>
</evidence>
<name>A0A844W6T6_9RHOB</name>
<dbReference type="AlphaFoldDB" id="A0A844W6T6"/>
<dbReference type="PIRSF" id="PIRSF000216">
    <property type="entry name" value="NADH_DH_24kDa"/>
    <property type="match status" value="1"/>
</dbReference>
<dbReference type="InterPro" id="IPR002023">
    <property type="entry name" value="NuoE-like"/>
</dbReference>
<dbReference type="PANTHER" id="PTHR43342">
    <property type="entry name" value="NADH-QUINONE OXIDOREDUCTASE, E SUBUNIT"/>
    <property type="match status" value="1"/>
</dbReference>
<accession>A0A844W6T6</accession>
<dbReference type="InterPro" id="IPR028431">
    <property type="entry name" value="NADP_DH_HndA-like"/>
</dbReference>
<evidence type="ECO:0000256" key="6">
    <source>
        <dbReference type="ARBA" id="ARBA00034078"/>
    </source>
</evidence>
<dbReference type="InterPro" id="IPR036249">
    <property type="entry name" value="Thioredoxin-like_sf"/>
</dbReference>
<comment type="caution">
    <text evidence="8">The sequence shown here is derived from an EMBL/GenBank/DDBJ whole genome shotgun (WGS) entry which is preliminary data.</text>
</comment>
<keyword evidence="9" id="KW-1185">Reference proteome</keyword>
<feature type="binding site" evidence="7">
    <location>
        <position position="125"/>
    </location>
    <ligand>
        <name>[2Fe-2S] cluster</name>
        <dbReference type="ChEBI" id="CHEBI:190135"/>
    </ligand>
</feature>
<dbReference type="Proteomes" id="UP000443843">
    <property type="component" value="Unassembled WGS sequence"/>
</dbReference>
<feature type="binding site" evidence="7">
    <location>
        <position position="82"/>
    </location>
    <ligand>
        <name>[2Fe-2S] cluster</name>
        <dbReference type="ChEBI" id="CHEBI:190135"/>
    </ligand>
</feature>
<dbReference type="SUPFAM" id="SSF52833">
    <property type="entry name" value="Thioredoxin-like"/>
    <property type="match status" value="1"/>
</dbReference>
<dbReference type="Gene3D" id="1.10.10.1590">
    <property type="entry name" value="NADH-quinone oxidoreductase subunit E"/>
    <property type="match status" value="1"/>
</dbReference>
<dbReference type="GO" id="GO:0051537">
    <property type="term" value="F:2 iron, 2 sulfur cluster binding"/>
    <property type="evidence" value="ECO:0007669"/>
    <property type="project" value="UniProtKB-KW"/>
</dbReference>
<dbReference type="CDD" id="cd03081">
    <property type="entry name" value="TRX_Fd_NuoE_FDH_gamma"/>
    <property type="match status" value="1"/>
</dbReference>
<dbReference type="PANTHER" id="PTHR43342:SF1">
    <property type="entry name" value="BIFURCATING [FEFE] HYDROGENASE GAMMA SUBUNIT"/>
    <property type="match status" value="1"/>
</dbReference>
<dbReference type="GO" id="GO:0016491">
    <property type="term" value="F:oxidoreductase activity"/>
    <property type="evidence" value="ECO:0007669"/>
    <property type="project" value="InterPro"/>
</dbReference>
<dbReference type="GO" id="GO:0046872">
    <property type="term" value="F:metal ion binding"/>
    <property type="evidence" value="ECO:0007669"/>
    <property type="project" value="UniProtKB-KW"/>
</dbReference>
<keyword evidence="5 7" id="KW-0411">Iron-sulfur</keyword>
<keyword evidence="4 7" id="KW-0408">Iron</keyword>
<comment type="cofactor">
    <cofactor evidence="7">
        <name>[2Fe-2S] cluster</name>
        <dbReference type="ChEBI" id="CHEBI:190135"/>
    </cofactor>
    <text evidence="7">Binds 1 [2Fe-2S] cluster.</text>
</comment>